<sequence length="90" mass="10074">MIRAIPQPQTRRTPFATRRRGTQVLPRRQAYAPAQPQDPRLTYLTRVYTVDRGVARELLASLEAAGQAQRLYPEVLAREAYAPLTPSGVG</sequence>
<evidence type="ECO:0000313" key="3">
    <source>
        <dbReference type="Proteomes" id="UP000007030"/>
    </source>
</evidence>
<keyword evidence="3" id="KW-1185">Reference proteome</keyword>
<name>F2NLU3_MARHT</name>
<feature type="region of interest" description="Disordered" evidence="1">
    <location>
        <begin position="1"/>
        <end position="36"/>
    </location>
</feature>
<dbReference type="RefSeq" id="WP_013702978.1">
    <property type="nucleotide sequence ID" value="NC_015387.1"/>
</dbReference>
<dbReference type="EMBL" id="CP002630">
    <property type="protein sequence ID" value="AEB10923.1"/>
    <property type="molecule type" value="Genomic_DNA"/>
</dbReference>
<evidence type="ECO:0000313" key="2">
    <source>
        <dbReference type="EMBL" id="AEB10923.1"/>
    </source>
</evidence>
<proteinExistence type="predicted"/>
<accession>F2NLU3</accession>
<dbReference type="Proteomes" id="UP000007030">
    <property type="component" value="Chromosome"/>
</dbReference>
<dbReference type="KEGG" id="mhd:Marky_0160"/>
<organism evidence="2 3">
    <name type="scientific">Marinithermus hydrothermalis (strain DSM 14884 / JCM 11576 / T1)</name>
    <dbReference type="NCBI Taxonomy" id="869210"/>
    <lineage>
        <taxon>Bacteria</taxon>
        <taxon>Thermotogati</taxon>
        <taxon>Deinococcota</taxon>
        <taxon>Deinococci</taxon>
        <taxon>Thermales</taxon>
        <taxon>Thermaceae</taxon>
        <taxon>Marinithermus</taxon>
    </lineage>
</organism>
<dbReference type="AlphaFoldDB" id="F2NLU3"/>
<dbReference type="STRING" id="869210.Marky_0160"/>
<gene>
    <name evidence="2" type="ordered locus">Marky_0160</name>
</gene>
<dbReference type="HOGENOM" id="CLU_2437340_0_0_0"/>
<reference evidence="2 3" key="1">
    <citation type="journal article" date="2012" name="Stand. Genomic Sci.">
        <title>Complete genome sequence of the aerobic, heterotroph Marinithermus hydrothermalis type strain (T1(T)) from a deep-sea hydrothermal vent chimney.</title>
        <authorList>
            <person name="Copeland A."/>
            <person name="Gu W."/>
            <person name="Yasawong M."/>
            <person name="Lapidus A."/>
            <person name="Lucas S."/>
            <person name="Deshpande S."/>
            <person name="Pagani I."/>
            <person name="Tapia R."/>
            <person name="Cheng J.F."/>
            <person name="Goodwin L.A."/>
            <person name="Pitluck S."/>
            <person name="Liolios K."/>
            <person name="Ivanova N."/>
            <person name="Mavromatis K."/>
            <person name="Mikhailova N."/>
            <person name="Pati A."/>
            <person name="Chen A."/>
            <person name="Palaniappan K."/>
            <person name="Land M."/>
            <person name="Pan C."/>
            <person name="Brambilla E.M."/>
            <person name="Rohde M."/>
            <person name="Tindall B.J."/>
            <person name="Sikorski J."/>
            <person name="Goker M."/>
            <person name="Detter J.C."/>
            <person name="Bristow J."/>
            <person name="Eisen J.A."/>
            <person name="Markowitz V."/>
            <person name="Hugenholtz P."/>
            <person name="Kyrpides N.C."/>
            <person name="Klenk H.P."/>
            <person name="Woyke T."/>
        </authorList>
    </citation>
    <scope>NUCLEOTIDE SEQUENCE [LARGE SCALE GENOMIC DNA]</scope>
    <source>
        <strain evidence="3">DSM 14884 / JCM 11576 / T1</strain>
    </source>
</reference>
<evidence type="ECO:0000256" key="1">
    <source>
        <dbReference type="SAM" id="MobiDB-lite"/>
    </source>
</evidence>
<protein>
    <submittedName>
        <fullName evidence="2">Uncharacterized protein</fullName>
    </submittedName>
</protein>